<dbReference type="OrthoDB" id="410833at2759"/>
<evidence type="ECO:0000256" key="1">
    <source>
        <dbReference type="SAM" id="MobiDB-lite"/>
    </source>
</evidence>
<evidence type="ECO:0000313" key="3">
    <source>
        <dbReference type="Proteomes" id="UP000649617"/>
    </source>
</evidence>
<dbReference type="Proteomes" id="UP000649617">
    <property type="component" value="Unassembled WGS sequence"/>
</dbReference>
<keyword evidence="3" id="KW-1185">Reference proteome</keyword>
<dbReference type="AlphaFoldDB" id="A0A812Y775"/>
<name>A0A812Y775_SYMPI</name>
<gene>
    <name evidence="2" type="primary">KIF13B</name>
    <name evidence="2" type="ORF">SPIL2461_LOCUS22931</name>
</gene>
<feature type="region of interest" description="Disordered" evidence="1">
    <location>
        <begin position="27"/>
        <end position="49"/>
    </location>
</feature>
<accession>A0A812Y775</accession>
<comment type="caution">
    <text evidence="2">The sequence shown here is derived from an EMBL/GenBank/DDBJ whole genome shotgun (WGS) entry which is preliminary data.</text>
</comment>
<protein>
    <submittedName>
        <fullName evidence="2">KIF13B protein</fullName>
    </submittedName>
</protein>
<evidence type="ECO:0000313" key="2">
    <source>
        <dbReference type="EMBL" id="CAE7775149.1"/>
    </source>
</evidence>
<feature type="region of interest" description="Disordered" evidence="1">
    <location>
        <begin position="261"/>
        <end position="281"/>
    </location>
</feature>
<feature type="compositionally biased region" description="Basic and acidic residues" evidence="1">
    <location>
        <begin position="268"/>
        <end position="281"/>
    </location>
</feature>
<proteinExistence type="predicted"/>
<organism evidence="2 3">
    <name type="scientific">Symbiodinium pilosum</name>
    <name type="common">Dinoflagellate</name>
    <dbReference type="NCBI Taxonomy" id="2952"/>
    <lineage>
        <taxon>Eukaryota</taxon>
        <taxon>Sar</taxon>
        <taxon>Alveolata</taxon>
        <taxon>Dinophyceae</taxon>
        <taxon>Suessiales</taxon>
        <taxon>Symbiodiniaceae</taxon>
        <taxon>Symbiodinium</taxon>
    </lineage>
</organism>
<sequence length="330" mass="37992">MSNRTHQPWEEKRQQTERLVNRCIETQAKGPDISGAVPEPSGETLDQTRPKAEMAYTFEARRQFQQVMAKQQRASDERKFFAAEKGLGVPSCRVGPTSLSAPNGLRGHFHNSVGVKSAYGSHRWPQSLDVRWDGSHIDQTRAEEMRPNPKISKMDKATRARQFSCFFGSHDAFTAKRDKAAQEYADSGPYKDPGNPEFREDIPQRHGKFGRRAFNAQVGFRHYENPHGISEIDNKPQEDFRREQERVEEFLDRSLPPRQTRHFKQHMPRADAPQKYEDMSSRKRINTCIDGNLKTSALGYGQMRFSDDKDFQLYARPLNTSQMDRAVPMS</sequence>
<reference evidence="2" key="1">
    <citation type="submission" date="2021-02" db="EMBL/GenBank/DDBJ databases">
        <authorList>
            <person name="Dougan E. K."/>
            <person name="Rhodes N."/>
            <person name="Thang M."/>
            <person name="Chan C."/>
        </authorList>
    </citation>
    <scope>NUCLEOTIDE SEQUENCE</scope>
</reference>
<dbReference type="EMBL" id="CAJNIZ010047748">
    <property type="protein sequence ID" value="CAE7775149.1"/>
    <property type="molecule type" value="Genomic_DNA"/>
</dbReference>